<dbReference type="OrthoDB" id="411211at2759"/>
<protein>
    <recommendedName>
        <fullName evidence="5">Calcineurin-like phosphoesterase domain-containing protein</fullName>
    </recommendedName>
</protein>
<sequence>MPYWYFVQDFNLSHWNDGQNKFQRLRILFLDTNSLLCSHNEWDKLTPLERYECREMWYGLPDKHVENPSHLKDNYPPRDTQLESDKDDTIAWVLVVGHHPLFSRGPHGTPNMLNKYLRPLFQMSAKVVAYFAGHNHGLEHYIWDRYNNWDHAEKKINDVPSHPKKSLFHTFLSGASGVASLHDMKGEPPEQKDSSLQLGYLGKQVYGFMSVSASPQSILVQTWDEFANEVHSVVISTR</sequence>
<organism evidence="3 4">
    <name type="scientific">Reticulomyxa filosa</name>
    <dbReference type="NCBI Taxonomy" id="46433"/>
    <lineage>
        <taxon>Eukaryota</taxon>
        <taxon>Sar</taxon>
        <taxon>Rhizaria</taxon>
        <taxon>Retaria</taxon>
        <taxon>Foraminifera</taxon>
        <taxon>Monothalamids</taxon>
        <taxon>Reticulomyxidae</taxon>
        <taxon>Reticulomyxa</taxon>
    </lineage>
</organism>
<evidence type="ECO:0008006" key="5">
    <source>
        <dbReference type="Google" id="ProtNLM"/>
    </source>
</evidence>
<dbReference type="EMBL" id="ASPP01010656">
    <property type="protein sequence ID" value="ETO22526.1"/>
    <property type="molecule type" value="Genomic_DNA"/>
</dbReference>
<keyword evidence="2" id="KW-0378">Hydrolase</keyword>
<accession>X6N905</accession>
<keyword evidence="4" id="KW-1185">Reference proteome</keyword>
<name>X6N905_RETFI</name>
<dbReference type="InterPro" id="IPR051558">
    <property type="entry name" value="Metallophosphoesterase_PAP"/>
</dbReference>
<dbReference type="GO" id="GO:0016787">
    <property type="term" value="F:hydrolase activity"/>
    <property type="evidence" value="ECO:0007669"/>
    <property type="project" value="UniProtKB-KW"/>
</dbReference>
<dbReference type="AlphaFoldDB" id="X6N905"/>
<dbReference type="SUPFAM" id="SSF56300">
    <property type="entry name" value="Metallo-dependent phosphatases"/>
    <property type="match status" value="1"/>
</dbReference>
<keyword evidence="1" id="KW-0732">Signal</keyword>
<comment type="caution">
    <text evidence="3">The sequence shown here is derived from an EMBL/GenBank/DDBJ whole genome shotgun (WGS) entry which is preliminary data.</text>
</comment>
<gene>
    <name evidence="3" type="ORF">RFI_14671</name>
</gene>
<evidence type="ECO:0000313" key="3">
    <source>
        <dbReference type="EMBL" id="ETO22526.1"/>
    </source>
</evidence>
<evidence type="ECO:0000256" key="2">
    <source>
        <dbReference type="ARBA" id="ARBA00022801"/>
    </source>
</evidence>
<reference evidence="3 4" key="1">
    <citation type="journal article" date="2013" name="Curr. Biol.">
        <title>The Genome of the Foraminiferan Reticulomyxa filosa.</title>
        <authorList>
            <person name="Glockner G."/>
            <person name="Hulsmann N."/>
            <person name="Schleicher M."/>
            <person name="Noegel A.A."/>
            <person name="Eichinger L."/>
            <person name="Gallinger C."/>
            <person name="Pawlowski J."/>
            <person name="Sierra R."/>
            <person name="Euteneuer U."/>
            <person name="Pillet L."/>
            <person name="Moustafa A."/>
            <person name="Platzer M."/>
            <person name="Groth M."/>
            <person name="Szafranski K."/>
            <person name="Schliwa M."/>
        </authorList>
    </citation>
    <scope>NUCLEOTIDE SEQUENCE [LARGE SCALE GENOMIC DNA]</scope>
</reference>
<proteinExistence type="predicted"/>
<dbReference type="Gene3D" id="3.60.21.10">
    <property type="match status" value="1"/>
</dbReference>
<dbReference type="Proteomes" id="UP000023152">
    <property type="component" value="Unassembled WGS sequence"/>
</dbReference>
<evidence type="ECO:0000256" key="1">
    <source>
        <dbReference type="ARBA" id="ARBA00022729"/>
    </source>
</evidence>
<evidence type="ECO:0000313" key="4">
    <source>
        <dbReference type="Proteomes" id="UP000023152"/>
    </source>
</evidence>
<dbReference type="InterPro" id="IPR029052">
    <property type="entry name" value="Metallo-depent_PP-like"/>
</dbReference>
<dbReference type="PANTHER" id="PTHR10161:SF14">
    <property type="entry name" value="TARTRATE-RESISTANT ACID PHOSPHATASE TYPE 5"/>
    <property type="match status" value="1"/>
</dbReference>
<dbReference type="PANTHER" id="PTHR10161">
    <property type="entry name" value="TARTRATE-RESISTANT ACID PHOSPHATASE TYPE 5"/>
    <property type="match status" value="1"/>
</dbReference>